<evidence type="ECO:0000256" key="1">
    <source>
        <dbReference type="SAM" id="MobiDB-lite"/>
    </source>
</evidence>
<keyword evidence="3" id="KW-1185">Reference proteome</keyword>
<dbReference type="EMBL" id="CM002922">
    <property type="protein sequence ID" value="KGN65733.1"/>
    <property type="molecule type" value="Genomic_DNA"/>
</dbReference>
<organism evidence="2 3">
    <name type="scientific">Cucumis sativus</name>
    <name type="common">Cucumber</name>
    <dbReference type="NCBI Taxonomy" id="3659"/>
    <lineage>
        <taxon>Eukaryota</taxon>
        <taxon>Viridiplantae</taxon>
        <taxon>Streptophyta</taxon>
        <taxon>Embryophyta</taxon>
        <taxon>Tracheophyta</taxon>
        <taxon>Spermatophyta</taxon>
        <taxon>Magnoliopsida</taxon>
        <taxon>eudicotyledons</taxon>
        <taxon>Gunneridae</taxon>
        <taxon>Pentapetalae</taxon>
        <taxon>rosids</taxon>
        <taxon>fabids</taxon>
        <taxon>Cucurbitales</taxon>
        <taxon>Cucurbitaceae</taxon>
        <taxon>Benincaseae</taxon>
        <taxon>Cucumis</taxon>
    </lineage>
</organism>
<reference evidence="2 3" key="2">
    <citation type="journal article" date="2009" name="PLoS ONE">
        <title>An integrated genetic and cytogenetic map of the cucumber genome.</title>
        <authorList>
            <person name="Ren Y."/>
            <person name="Zhang Z."/>
            <person name="Liu J."/>
            <person name="Staub J.E."/>
            <person name="Han Y."/>
            <person name="Cheng Z."/>
            <person name="Li X."/>
            <person name="Lu J."/>
            <person name="Miao H."/>
            <person name="Kang H."/>
            <person name="Xie B."/>
            <person name="Gu X."/>
            <person name="Wang X."/>
            <person name="Du Y."/>
            <person name="Jin W."/>
            <person name="Huang S."/>
        </authorList>
    </citation>
    <scope>NUCLEOTIDE SEQUENCE [LARGE SCALE GENOMIC DNA]</scope>
    <source>
        <strain evidence="3">cv. 9930</strain>
    </source>
</reference>
<feature type="region of interest" description="Disordered" evidence="1">
    <location>
        <begin position="1"/>
        <end position="24"/>
    </location>
</feature>
<reference evidence="2 3" key="3">
    <citation type="journal article" date="2010" name="BMC Genomics">
        <title>Transcriptome sequencing and comparative analysis of cucumber flowers with different sex types.</title>
        <authorList>
            <person name="Guo S."/>
            <person name="Zheng Y."/>
            <person name="Joung J.G."/>
            <person name="Liu S."/>
            <person name="Zhang Z."/>
            <person name="Crasta O.R."/>
            <person name="Sobral B.W."/>
            <person name="Xu Y."/>
            <person name="Huang S."/>
            <person name="Fei Z."/>
        </authorList>
    </citation>
    <scope>NUCLEOTIDE SEQUENCE [LARGE SCALE GENOMIC DNA]</scope>
    <source>
        <strain evidence="3">cv. 9930</strain>
    </source>
</reference>
<sequence length="82" mass="9263">MLKGFEKNWASQGQAVEREDRENQQPFFRRSVASTLLRSQIPFLNRFSSSQSSNSNSLSQILFLSPFPPPLLGFHSFAGLCV</sequence>
<reference evidence="2 3" key="1">
    <citation type="journal article" date="2009" name="Nat. Genet.">
        <title>The genome of the cucumber, Cucumis sativus L.</title>
        <authorList>
            <person name="Huang S."/>
            <person name="Li R."/>
            <person name="Zhang Z."/>
            <person name="Li L."/>
            <person name="Gu X."/>
            <person name="Fan W."/>
            <person name="Lucas W.J."/>
            <person name="Wang X."/>
            <person name="Xie B."/>
            <person name="Ni P."/>
            <person name="Ren Y."/>
            <person name="Zhu H."/>
            <person name="Li J."/>
            <person name="Lin K."/>
            <person name="Jin W."/>
            <person name="Fei Z."/>
            <person name="Li G."/>
            <person name="Staub J."/>
            <person name="Kilian A."/>
            <person name="van der Vossen E.A."/>
            <person name="Wu Y."/>
            <person name="Guo J."/>
            <person name="He J."/>
            <person name="Jia Z."/>
            <person name="Ren Y."/>
            <person name="Tian G."/>
            <person name="Lu Y."/>
            <person name="Ruan J."/>
            <person name="Qian W."/>
            <person name="Wang M."/>
            <person name="Huang Q."/>
            <person name="Li B."/>
            <person name="Xuan Z."/>
            <person name="Cao J."/>
            <person name="Asan"/>
            <person name="Wu Z."/>
            <person name="Zhang J."/>
            <person name="Cai Q."/>
            <person name="Bai Y."/>
            <person name="Zhao B."/>
            <person name="Han Y."/>
            <person name="Li Y."/>
            <person name="Li X."/>
            <person name="Wang S."/>
            <person name="Shi Q."/>
            <person name="Liu S."/>
            <person name="Cho W.K."/>
            <person name="Kim J.Y."/>
            <person name="Xu Y."/>
            <person name="Heller-Uszynska K."/>
            <person name="Miao H."/>
            <person name="Cheng Z."/>
            <person name="Zhang S."/>
            <person name="Wu J."/>
            <person name="Yang Y."/>
            <person name="Kang H."/>
            <person name="Li M."/>
            <person name="Liang H."/>
            <person name="Ren X."/>
            <person name="Shi Z."/>
            <person name="Wen M."/>
            <person name="Jian M."/>
            <person name="Yang H."/>
            <person name="Zhang G."/>
            <person name="Yang Z."/>
            <person name="Chen R."/>
            <person name="Liu S."/>
            <person name="Li J."/>
            <person name="Ma L."/>
            <person name="Liu H."/>
            <person name="Zhou Y."/>
            <person name="Zhao J."/>
            <person name="Fang X."/>
            <person name="Li G."/>
            <person name="Fang L."/>
            <person name="Li Y."/>
            <person name="Liu D."/>
            <person name="Zheng H."/>
            <person name="Zhang Y."/>
            <person name="Qin N."/>
            <person name="Li Z."/>
            <person name="Yang G."/>
            <person name="Yang S."/>
            <person name="Bolund L."/>
            <person name="Kristiansen K."/>
            <person name="Zheng H."/>
            <person name="Li S."/>
            <person name="Zhang X."/>
            <person name="Yang H."/>
            <person name="Wang J."/>
            <person name="Sun R."/>
            <person name="Zhang B."/>
            <person name="Jiang S."/>
            <person name="Wang J."/>
            <person name="Du Y."/>
            <person name="Li S."/>
        </authorList>
    </citation>
    <scope>NUCLEOTIDE SEQUENCE [LARGE SCALE GENOMIC DNA]</scope>
    <source>
        <strain evidence="3">cv. 9930</strain>
    </source>
</reference>
<dbReference type="AlphaFoldDB" id="A0A0A0LVC8"/>
<dbReference type="Proteomes" id="UP000029981">
    <property type="component" value="Chromosome 1"/>
</dbReference>
<proteinExistence type="predicted"/>
<dbReference type="Gramene" id="KGN65733">
    <property type="protein sequence ID" value="KGN65733"/>
    <property type="gene ID" value="Csa_1G523080"/>
</dbReference>
<gene>
    <name evidence="2" type="ORF">Csa_1G523080</name>
</gene>
<evidence type="ECO:0000313" key="2">
    <source>
        <dbReference type="EMBL" id="KGN65733.1"/>
    </source>
</evidence>
<evidence type="ECO:0000313" key="3">
    <source>
        <dbReference type="Proteomes" id="UP000029981"/>
    </source>
</evidence>
<accession>A0A0A0LVC8</accession>
<protein>
    <submittedName>
        <fullName evidence="2">Uncharacterized protein</fullName>
    </submittedName>
</protein>
<name>A0A0A0LVC8_CUCSA</name>
<reference evidence="2 3" key="4">
    <citation type="journal article" date="2011" name="BMC Genomics">
        <title>RNA-Seq improves annotation of protein-coding genes in the cucumber genome.</title>
        <authorList>
            <person name="Li Z."/>
            <person name="Zhang Z."/>
            <person name="Yan P."/>
            <person name="Huang S."/>
            <person name="Fei Z."/>
            <person name="Lin K."/>
        </authorList>
    </citation>
    <scope>NUCLEOTIDE SEQUENCE [LARGE SCALE GENOMIC DNA]</scope>
    <source>
        <strain evidence="3">cv. 9930</strain>
    </source>
</reference>